<reference evidence="3 4" key="1">
    <citation type="journal article" date="2009" name="Science">
        <title>Green evolution and dynamic adaptations revealed by genomes of the marine picoeukaryotes Micromonas.</title>
        <authorList>
            <person name="Worden A.Z."/>
            <person name="Lee J.H."/>
            <person name="Mock T."/>
            <person name="Rouze P."/>
            <person name="Simmons M.P."/>
            <person name="Aerts A.L."/>
            <person name="Allen A.E."/>
            <person name="Cuvelier M.L."/>
            <person name="Derelle E."/>
            <person name="Everett M.V."/>
            <person name="Foulon E."/>
            <person name="Grimwood J."/>
            <person name="Gundlach H."/>
            <person name="Henrissat B."/>
            <person name="Napoli C."/>
            <person name="McDonald S.M."/>
            <person name="Parker M.S."/>
            <person name="Rombauts S."/>
            <person name="Salamov A."/>
            <person name="Von Dassow P."/>
            <person name="Badger J.H."/>
            <person name="Coutinho P.M."/>
            <person name="Demir E."/>
            <person name="Dubchak I."/>
            <person name="Gentemann C."/>
            <person name="Eikrem W."/>
            <person name="Gready J.E."/>
            <person name="John U."/>
            <person name="Lanier W."/>
            <person name="Lindquist E.A."/>
            <person name="Lucas S."/>
            <person name="Mayer K.F."/>
            <person name="Moreau H."/>
            <person name="Not F."/>
            <person name="Otillar R."/>
            <person name="Panaud O."/>
            <person name="Pangilinan J."/>
            <person name="Paulsen I."/>
            <person name="Piegu B."/>
            <person name="Poliakov A."/>
            <person name="Robbens S."/>
            <person name="Schmutz J."/>
            <person name="Toulza E."/>
            <person name="Wyss T."/>
            <person name="Zelensky A."/>
            <person name="Zhou K."/>
            <person name="Armbrust E.V."/>
            <person name="Bhattacharya D."/>
            <person name="Goodenough U.W."/>
            <person name="Van de Peer Y."/>
            <person name="Grigoriev I.V."/>
        </authorList>
    </citation>
    <scope>NUCLEOTIDE SEQUENCE [LARGE SCALE GENOMIC DNA]</scope>
    <source>
        <strain evidence="3 4">CCMP1545</strain>
    </source>
</reference>
<feature type="compositionally biased region" description="Basic residues" evidence="1">
    <location>
        <begin position="24"/>
        <end position="36"/>
    </location>
</feature>
<dbReference type="GeneID" id="9682456"/>
<gene>
    <name evidence="3" type="ORF">MICPUCDRAFT_56728</name>
</gene>
<dbReference type="AlphaFoldDB" id="C1MN03"/>
<feature type="domain" description="TH1" evidence="2">
    <location>
        <begin position="70"/>
        <end position="263"/>
    </location>
</feature>
<evidence type="ECO:0000313" key="4">
    <source>
        <dbReference type="Proteomes" id="UP000001876"/>
    </source>
</evidence>
<organism evidence="4">
    <name type="scientific">Micromonas pusilla (strain CCMP1545)</name>
    <name type="common">Picoplanktonic green alga</name>
    <dbReference type="NCBI Taxonomy" id="564608"/>
    <lineage>
        <taxon>Eukaryota</taxon>
        <taxon>Viridiplantae</taxon>
        <taxon>Chlorophyta</taxon>
        <taxon>Mamiellophyceae</taxon>
        <taxon>Mamiellales</taxon>
        <taxon>Mamiellaceae</taxon>
        <taxon>Micromonas</taxon>
    </lineage>
</organism>
<evidence type="ECO:0000313" key="3">
    <source>
        <dbReference type="EMBL" id="EEH58662.1"/>
    </source>
</evidence>
<dbReference type="GO" id="GO:0016459">
    <property type="term" value="C:myosin complex"/>
    <property type="evidence" value="ECO:0007669"/>
    <property type="project" value="InterPro"/>
</dbReference>
<evidence type="ECO:0000259" key="2">
    <source>
        <dbReference type="PROSITE" id="PS51757"/>
    </source>
</evidence>
<dbReference type="GO" id="GO:0003774">
    <property type="term" value="F:cytoskeletal motor activity"/>
    <property type="evidence" value="ECO:0007669"/>
    <property type="project" value="InterPro"/>
</dbReference>
<dbReference type="Proteomes" id="UP000001876">
    <property type="component" value="Unassembled WGS sequence"/>
</dbReference>
<evidence type="ECO:0000256" key="1">
    <source>
        <dbReference type="SAM" id="MobiDB-lite"/>
    </source>
</evidence>
<dbReference type="eggNOG" id="ENOG502QVI3">
    <property type="taxonomic scope" value="Eukaryota"/>
</dbReference>
<dbReference type="Pfam" id="PF06017">
    <property type="entry name" value="Myosin_TH1"/>
    <property type="match status" value="1"/>
</dbReference>
<sequence length="263" mass="28563">MAFEIAEPLQPFMVRVARSFAPSRPRRVRGSPRRPPARSSSSSDQIARELTRPRTFPSSIPPLAPSQGRKERRRSSAGKMFLGDHLNLRDDPDVAKLMAKHGEPPFVMFSESVLKINRRGEAVPRSMLVCARSVYLLDADTRRVRRKLPIRELGAIRMSELSDNFIALTYPAEYDVLLVCARKIEAVVAIQDARAGGGGVDGGGGGGVGGGGVVGAGGAPPAEIPVEIGMSFTYRAGADVLKRVRFERLEDGDVDTTIEDEPR</sequence>
<keyword evidence="4" id="KW-1185">Reference proteome</keyword>
<dbReference type="InterPro" id="IPR010926">
    <property type="entry name" value="Myosin_TH1"/>
</dbReference>
<dbReference type="PROSITE" id="PS51757">
    <property type="entry name" value="TH1"/>
    <property type="match status" value="1"/>
</dbReference>
<accession>C1MN03</accession>
<dbReference type="PANTHER" id="PTHR34969">
    <property type="entry name" value="OS01G0621700 PROTEIN"/>
    <property type="match status" value="1"/>
</dbReference>
<proteinExistence type="predicted"/>
<feature type="region of interest" description="Disordered" evidence="1">
    <location>
        <begin position="19"/>
        <end position="83"/>
    </location>
</feature>
<protein>
    <submittedName>
        <fullName evidence="3">Predicted protein</fullName>
    </submittedName>
</protein>
<name>C1MN03_MICPC</name>
<dbReference type="KEGG" id="mpp:MICPUCDRAFT_56728"/>
<dbReference type="RefSeq" id="XP_003057017.1">
    <property type="nucleotide sequence ID" value="XM_003056971.1"/>
</dbReference>
<dbReference type="PANTHER" id="PTHR34969:SF1">
    <property type="entry name" value="TH1 DOMAIN-CONTAINING PROTEIN"/>
    <property type="match status" value="1"/>
</dbReference>
<dbReference type="OrthoDB" id="6108017at2759"/>
<dbReference type="EMBL" id="GG663737">
    <property type="protein sequence ID" value="EEH58662.1"/>
    <property type="molecule type" value="Genomic_DNA"/>
</dbReference>